<evidence type="ECO:0000313" key="1">
    <source>
        <dbReference type="EMBL" id="GIG54747.1"/>
    </source>
</evidence>
<protein>
    <submittedName>
        <fullName evidence="1">Uncharacterized protein</fullName>
    </submittedName>
</protein>
<reference evidence="1" key="1">
    <citation type="submission" date="2021-01" db="EMBL/GenBank/DDBJ databases">
        <title>Whole genome shotgun sequence of Demequina activiva NBRC 110675.</title>
        <authorList>
            <person name="Komaki H."/>
            <person name="Tamura T."/>
        </authorList>
    </citation>
    <scope>NUCLEOTIDE SEQUENCE</scope>
    <source>
        <strain evidence="1">NBRC 110675</strain>
    </source>
</reference>
<gene>
    <name evidence="1" type="ORF">Dac01nite_14990</name>
</gene>
<comment type="caution">
    <text evidence="1">The sequence shown here is derived from an EMBL/GenBank/DDBJ whole genome shotgun (WGS) entry which is preliminary data.</text>
</comment>
<dbReference type="RefSeq" id="WP_203655346.1">
    <property type="nucleotide sequence ID" value="NZ_BONR01000003.1"/>
</dbReference>
<dbReference type="Proteomes" id="UP000652354">
    <property type="component" value="Unassembled WGS sequence"/>
</dbReference>
<organism evidence="1 2">
    <name type="scientific">Demequina activiva</name>
    <dbReference type="NCBI Taxonomy" id="1582364"/>
    <lineage>
        <taxon>Bacteria</taxon>
        <taxon>Bacillati</taxon>
        <taxon>Actinomycetota</taxon>
        <taxon>Actinomycetes</taxon>
        <taxon>Micrococcales</taxon>
        <taxon>Demequinaceae</taxon>
        <taxon>Demequina</taxon>
    </lineage>
</organism>
<keyword evidence="2" id="KW-1185">Reference proteome</keyword>
<name>A0A919UGE3_9MICO</name>
<accession>A0A919UGE3</accession>
<evidence type="ECO:0000313" key="2">
    <source>
        <dbReference type="Proteomes" id="UP000652354"/>
    </source>
</evidence>
<proteinExistence type="predicted"/>
<sequence>MSLRFGERNGARRLRVTLPPVVPQDTARRTYRAMLTDQVTPVLEDWGFESDGERFTYPSTVWHLGVGFAPMAWSTVTAHRFDVLVFAVPREAWTQWRVREPALPDSPDPTVYYAQDASAPGGLTARLGELDAGRADARWTVHAGVDPTPVAVTVLTALRRHVLPAFAGRSEIARAAV</sequence>
<dbReference type="AlphaFoldDB" id="A0A919UGE3"/>
<dbReference type="EMBL" id="BONR01000003">
    <property type="protein sequence ID" value="GIG54747.1"/>
    <property type="molecule type" value="Genomic_DNA"/>
</dbReference>